<evidence type="ECO:0000313" key="3">
    <source>
        <dbReference type="Proteomes" id="UP000663843"/>
    </source>
</evidence>
<feature type="compositionally biased region" description="Polar residues" evidence="1">
    <location>
        <begin position="193"/>
        <end position="204"/>
    </location>
</feature>
<organism evidence="2 3">
    <name type="scientific">Rhizoctonia solani</name>
    <dbReference type="NCBI Taxonomy" id="456999"/>
    <lineage>
        <taxon>Eukaryota</taxon>
        <taxon>Fungi</taxon>
        <taxon>Dikarya</taxon>
        <taxon>Basidiomycota</taxon>
        <taxon>Agaricomycotina</taxon>
        <taxon>Agaricomycetes</taxon>
        <taxon>Cantharellales</taxon>
        <taxon>Ceratobasidiaceae</taxon>
        <taxon>Rhizoctonia</taxon>
    </lineage>
</organism>
<dbReference type="AlphaFoldDB" id="A0A8H3CXJ9"/>
<feature type="region of interest" description="Disordered" evidence="1">
    <location>
        <begin position="164"/>
        <end position="205"/>
    </location>
</feature>
<proteinExistence type="predicted"/>
<comment type="caution">
    <text evidence="2">The sequence shown here is derived from an EMBL/GenBank/DDBJ whole genome shotgun (WGS) entry which is preliminary data.</text>
</comment>
<feature type="compositionally biased region" description="Basic and acidic residues" evidence="1">
    <location>
        <begin position="112"/>
        <end position="126"/>
    </location>
</feature>
<feature type="region of interest" description="Disordered" evidence="1">
    <location>
        <begin position="112"/>
        <end position="135"/>
    </location>
</feature>
<name>A0A8H3CXJ9_9AGAM</name>
<sequence length="545" mass="62007">MDPSSTASRQELIERCKNIRDDSIKYLRANKDQLSEEAQQHFQTVIDGIPLMVAHISVGDARSVTPLSPPKKVAPTNLTRNTKKQVRDTTYRAQKRKRIHSSSSIIDMEVEQARGSEEALDDHPDATEDDLDDEVETDRLRIPDAPIDQPEGFDPGAANTSLFNDTTVDGNVPLNDANQEYTPSPSRKRPQRCNLQETQEQPNAQDIIKGLGPPVEVEFNKHTYEEMLRAPAVLVRRLWLESMKTVPVTAEQILDIHFKPLTHTSVPQEIVLSQLHAISPYKLDEEDLKSYLVRISETTPTLESISELCDNTNIPLFNQSAVQGKGNRYECMGAICKVWADYPATDRFTLIINLKALFSRDSDLNTQGARELIQSILKLLFGLVYIVLWKMHEGKGSTEAKQQDDAKLFRHTGKDPLNEREFKKFKDRQKAVRKWLSRLLNAFKVYGWPAVFHPFLDRHHYNNGDNSQQLNKVVELLNKLAQETPTLQAHMDNIKPLHKKTVEIIVDVLCDKSVAEDVKYHMGIVEALADDIPLKVKHQPPRKLK</sequence>
<dbReference type="EMBL" id="CAJMWT010005113">
    <property type="protein sequence ID" value="CAE6501656.1"/>
    <property type="molecule type" value="Genomic_DNA"/>
</dbReference>
<feature type="compositionally biased region" description="Polar residues" evidence="1">
    <location>
        <begin position="176"/>
        <end position="185"/>
    </location>
</feature>
<evidence type="ECO:0000313" key="2">
    <source>
        <dbReference type="EMBL" id="CAE6501656.1"/>
    </source>
</evidence>
<evidence type="ECO:0000256" key="1">
    <source>
        <dbReference type="SAM" id="MobiDB-lite"/>
    </source>
</evidence>
<protein>
    <submittedName>
        <fullName evidence="2">Uncharacterized protein</fullName>
    </submittedName>
</protein>
<accession>A0A8H3CXJ9</accession>
<dbReference type="Proteomes" id="UP000663843">
    <property type="component" value="Unassembled WGS sequence"/>
</dbReference>
<reference evidence="2" key="1">
    <citation type="submission" date="2021-01" db="EMBL/GenBank/DDBJ databases">
        <authorList>
            <person name="Kaushik A."/>
        </authorList>
    </citation>
    <scope>NUCLEOTIDE SEQUENCE</scope>
    <source>
        <strain evidence="2">AG2-2IIIB</strain>
    </source>
</reference>
<gene>
    <name evidence="2" type="ORF">RDB_LOCUS140107</name>
</gene>